<dbReference type="PANTHER" id="PTHR46953">
    <property type="entry name" value="G-PROTEIN COUPLED RECEPTOR MTH-LIKE 1-RELATED"/>
    <property type="match status" value="1"/>
</dbReference>
<protein>
    <submittedName>
        <fullName evidence="3">Uncharacterized protein</fullName>
    </submittedName>
</protein>
<sequence>MWHSHSICSIYGPVLIPGMLFLAPSDVLRHVVDCEVSLAKVSSYKTEKALTEQLEEENDRGADGITNETFDYVDNSKLVMTVCCFPALLDGGKVPSKTTERKVFLYYSLYAWIVPIILIVISLMIDLIPTIPSSYIKPNFGLNKCWFNCK</sequence>
<dbReference type="InterPro" id="IPR052808">
    <property type="entry name" value="GPCR_Mth-like"/>
</dbReference>
<accession>A0ABQ9GJ69</accession>
<dbReference type="EMBL" id="JARBHB010000011">
    <property type="protein sequence ID" value="KAJ8872066.1"/>
    <property type="molecule type" value="Genomic_DNA"/>
</dbReference>
<dbReference type="Gene3D" id="1.20.1070.10">
    <property type="entry name" value="Rhodopsin 7-helix transmembrane proteins"/>
    <property type="match status" value="1"/>
</dbReference>
<gene>
    <name evidence="3" type="ORF">PR048_025667</name>
</gene>
<feature type="chain" id="PRO_5047245478" evidence="2">
    <location>
        <begin position="16"/>
        <end position="150"/>
    </location>
</feature>
<organism evidence="3 4">
    <name type="scientific">Dryococelus australis</name>
    <dbReference type="NCBI Taxonomy" id="614101"/>
    <lineage>
        <taxon>Eukaryota</taxon>
        <taxon>Metazoa</taxon>
        <taxon>Ecdysozoa</taxon>
        <taxon>Arthropoda</taxon>
        <taxon>Hexapoda</taxon>
        <taxon>Insecta</taxon>
        <taxon>Pterygota</taxon>
        <taxon>Neoptera</taxon>
        <taxon>Polyneoptera</taxon>
        <taxon>Phasmatodea</taxon>
        <taxon>Verophasmatodea</taxon>
        <taxon>Anareolatae</taxon>
        <taxon>Phasmatidae</taxon>
        <taxon>Eurycanthinae</taxon>
        <taxon>Dryococelus</taxon>
    </lineage>
</organism>
<keyword evidence="1" id="KW-0472">Membrane</keyword>
<keyword evidence="2" id="KW-0732">Signal</keyword>
<name>A0ABQ9GJ69_9NEOP</name>
<evidence type="ECO:0000256" key="2">
    <source>
        <dbReference type="SAM" id="SignalP"/>
    </source>
</evidence>
<dbReference type="Proteomes" id="UP001159363">
    <property type="component" value="Chromosome 10"/>
</dbReference>
<evidence type="ECO:0000313" key="4">
    <source>
        <dbReference type="Proteomes" id="UP001159363"/>
    </source>
</evidence>
<reference evidence="3 4" key="1">
    <citation type="submission" date="2023-02" db="EMBL/GenBank/DDBJ databases">
        <title>LHISI_Scaffold_Assembly.</title>
        <authorList>
            <person name="Stuart O.P."/>
            <person name="Cleave R."/>
            <person name="Magrath M.J.L."/>
            <person name="Mikheyev A.S."/>
        </authorList>
    </citation>
    <scope>NUCLEOTIDE SEQUENCE [LARGE SCALE GENOMIC DNA]</scope>
    <source>
        <strain evidence="3">Daus_M_001</strain>
        <tissue evidence="3">Leg muscle</tissue>
    </source>
</reference>
<evidence type="ECO:0000313" key="3">
    <source>
        <dbReference type="EMBL" id="KAJ8872066.1"/>
    </source>
</evidence>
<evidence type="ECO:0000256" key="1">
    <source>
        <dbReference type="SAM" id="Phobius"/>
    </source>
</evidence>
<comment type="caution">
    <text evidence="3">The sequence shown here is derived from an EMBL/GenBank/DDBJ whole genome shotgun (WGS) entry which is preliminary data.</text>
</comment>
<feature type="signal peptide" evidence="2">
    <location>
        <begin position="1"/>
        <end position="15"/>
    </location>
</feature>
<keyword evidence="4" id="KW-1185">Reference proteome</keyword>
<keyword evidence="1" id="KW-1133">Transmembrane helix</keyword>
<dbReference type="PANTHER" id="PTHR46953:SF1">
    <property type="entry name" value="G-PROTEIN COUPLED RECEPTOR MTH-LIKE 1-RELATED"/>
    <property type="match status" value="1"/>
</dbReference>
<feature type="transmembrane region" description="Helical" evidence="1">
    <location>
        <begin position="103"/>
        <end position="125"/>
    </location>
</feature>
<proteinExistence type="predicted"/>
<keyword evidence="1" id="KW-0812">Transmembrane</keyword>